<evidence type="ECO:0000313" key="3">
    <source>
        <dbReference type="Proteomes" id="UP000770661"/>
    </source>
</evidence>
<reference evidence="2" key="1">
    <citation type="submission" date="2020-07" db="EMBL/GenBank/DDBJ databases">
        <title>The High-quality genome of the commercially important snow crab, Chionoecetes opilio.</title>
        <authorList>
            <person name="Jeong J.-H."/>
            <person name="Ryu S."/>
        </authorList>
    </citation>
    <scope>NUCLEOTIDE SEQUENCE</scope>
    <source>
        <strain evidence="2">MADBK_172401_WGS</strain>
        <tissue evidence="2">Digestive gland</tissue>
    </source>
</reference>
<comment type="caution">
    <text evidence="2">The sequence shown here is derived from an EMBL/GenBank/DDBJ whole genome shotgun (WGS) entry which is preliminary data.</text>
</comment>
<dbReference type="EMBL" id="JACEEZ010023898">
    <property type="protein sequence ID" value="KAG0710785.1"/>
    <property type="molecule type" value="Genomic_DNA"/>
</dbReference>
<dbReference type="AlphaFoldDB" id="A0A8J4XNW5"/>
<name>A0A8J4XNW5_CHIOP</name>
<proteinExistence type="predicted"/>
<keyword evidence="3" id="KW-1185">Reference proteome</keyword>
<accession>A0A8J4XNW5</accession>
<feature type="region of interest" description="Disordered" evidence="1">
    <location>
        <begin position="66"/>
        <end position="95"/>
    </location>
</feature>
<organism evidence="2 3">
    <name type="scientific">Chionoecetes opilio</name>
    <name type="common">Atlantic snow crab</name>
    <name type="synonym">Cancer opilio</name>
    <dbReference type="NCBI Taxonomy" id="41210"/>
    <lineage>
        <taxon>Eukaryota</taxon>
        <taxon>Metazoa</taxon>
        <taxon>Ecdysozoa</taxon>
        <taxon>Arthropoda</taxon>
        <taxon>Crustacea</taxon>
        <taxon>Multicrustacea</taxon>
        <taxon>Malacostraca</taxon>
        <taxon>Eumalacostraca</taxon>
        <taxon>Eucarida</taxon>
        <taxon>Decapoda</taxon>
        <taxon>Pleocyemata</taxon>
        <taxon>Brachyura</taxon>
        <taxon>Eubrachyura</taxon>
        <taxon>Majoidea</taxon>
        <taxon>Majidae</taxon>
        <taxon>Chionoecetes</taxon>
    </lineage>
</organism>
<feature type="region of interest" description="Disordered" evidence="1">
    <location>
        <begin position="1"/>
        <end position="51"/>
    </location>
</feature>
<feature type="compositionally biased region" description="Basic and acidic residues" evidence="1">
    <location>
        <begin position="16"/>
        <end position="34"/>
    </location>
</feature>
<sequence length="123" mass="12903">MKGNWGINLAPNLPEGEIREPHSASLDAKNHPPDLLHSISPPRPSRRTLPQVHKCPCWPAGSCHVDEGGAGPHGPPKSASLSGTTSSPACSPPPAVPCSWCSPSGAHRADHSPVFHLHHHGGR</sequence>
<dbReference type="Proteomes" id="UP000770661">
    <property type="component" value="Unassembled WGS sequence"/>
</dbReference>
<gene>
    <name evidence="2" type="ORF">GWK47_022079</name>
</gene>
<evidence type="ECO:0000256" key="1">
    <source>
        <dbReference type="SAM" id="MobiDB-lite"/>
    </source>
</evidence>
<evidence type="ECO:0000313" key="2">
    <source>
        <dbReference type="EMBL" id="KAG0710785.1"/>
    </source>
</evidence>
<protein>
    <submittedName>
        <fullName evidence="2">Uncharacterized protein</fullName>
    </submittedName>
</protein>